<proteinExistence type="inferred from homology"/>
<dbReference type="InterPro" id="IPR014445">
    <property type="entry name" value="Gln-dep_NAD_synthase"/>
</dbReference>
<feature type="binding site" evidence="7">
    <location>
        <position position="470"/>
    </location>
    <ligand>
        <name>deamido-NAD(+)</name>
        <dbReference type="ChEBI" id="CHEBI:58437"/>
        <note>ligand shared between two neighboring subunits</note>
    </ligand>
</feature>
<feature type="binding site" evidence="7">
    <location>
        <position position="123"/>
    </location>
    <ligand>
        <name>L-glutamine</name>
        <dbReference type="ChEBI" id="CHEBI:58359"/>
    </ligand>
</feature>
<comment type="similarity">
    <text evidence="9">Belongs to the NAD synthetase family.</text>
</comment>
<evidence type="ECO:0000256" key="3">
    <source>
        <dbReference type="ARBA" id="ARBA00022598"/>
    </source>
</evidence>
<evidence type="ECO:0000256" key="5">
    <source>
        <dbReference type="ARBA" id="ARBA00022840"/>
    </source>
</evidence>
<feature type="binding site" evidence="7">
    <location>
        <position position="199"/>
    </location>
    <ligand>
        <name>L-glutamine</name>
        <dbReference type="ChEBI" id="CHEBI:58359"/>
    </ligand>
</feature>
<keyword evidence="5 7" id="KW-0067">ATP-binding</keyword>
<feature type="active site" description="Nucleophile; for glutaminase activity" evidence="7">
    <location>
        <position position="172"/>
    </location>
</feature>
<dbReference type="GO" id="GO:0009435">
    <property type="term" value="P:NAD+ biosynthetic process"/>
    <property type="evidence" value="ECO:0007669"/>
    <property type="project" value="UniProtKB-UniRule"/>
</dbReference>
<evidence type="ECO:0000313" key="11">
    <source>
        <dbReference type="EMBL" id="TWH82454.1"/>
    </source>
</evidence>
<feature type="binding site" evidence="7">
    <location>
        <begin position="355"/>
        <end position="362"/>
    </location>
    <ligand>
        <name>ATP</name>
        <dbReference type="ChEBI" id="CHEBI:30616"/>
    </ligand>
</feature>
<name>A0A562JI30_9FIRM</name>
<dbReference type="CDD" id="cd07570">
    <property type="entry name" value="GAT_Gln-NAD-synth"/>
    <property type="match status" value="1"/>
</dbReference>
<dbReference type="AlphaFoldDB" id="A0A562JI30"/>
<feature type="binding site" evidence="7">
    <location>
        <position position="603"/>
    </location>
    <ligand>
        <name>deamido-NAD(+)</name>
        <dbReference type="ChEBI" id="CHEBI:58437"/>
        <note>ligand shared between two neighboring subunits</note>
    </ligand>
</feature>
<feature type="domain" description="CN hydrolase" evidence="10">
    <location>
        <begin position="7"/>
        <end position="271"/>
    </location>
</feature>
<dbReference type="Gene3D" id="1.10.10.1140">
    <property type="entry name" value="Glutamine-dependent NAD+ synthetase, C-terminal domain"/>
    <property type="match status" value="1"/>
</dbReference>
<comment type="function">
    <text evidence="7">Catalyzes the ATP-dependent amidation of deamido-NAD to form NAD. Uses L-glutamine as a nitrogen source.</text>
</comment>
<feature type="active site" description="For glutaminase activity" evidence="7">
    <location>
        <position position="117"/>
    </location>
</feature>
<dbReference type="GO" id="GO:0005737">
    <property type="term" value="C:cytoplasm"/>
    <property type="evidence" value="ECO:0007669"/>
    <property type="project" value="InterPro"/>
</dbReference>
<dbReference type="GO" id="GO:0008795">
    <property type="term" value="F:NAD+ synthase activity"/>
    <property type="evidence" value="ECO:0007669"/>
    <property type="project" value="UniProtKB-UniRule"/>
</dbReference>
<dbReference type="OrthoDB" id="9803818at2"/>
<evidence type="ECO:0000256" key="6">
    <source>
        <dbReference type="ARBA" id="ARBA00023027"/>
    </source>
</evidence>
<dbReference type="PANTHER" id="PTHR23090">
    <property type="entry name" value="NH 3 /GLUTAMINE-DEPENDENT NAD + SYNTHETASE"/>
    <property type="match status" value="1"/>
</dbReference>
<dbReference type="CDD" id="cd00553">
    <property type="entry name" value="NAD_synthase"/>
    <property type="match status" value="1"/>
</dbReference>
<dbReference type="PIRSF" id="PIRSF006630">
    <property type="entry name" value="NADS_GAT"/>
    <property type="match status" value="1"/>
</dbReference>
<feature type="active site" description="Proton acceptor; for glutaminase activity" evidence="7">
    <location>
        <position position="48"/>
    </location>
</feature>
<dbReference type="InterPro" id="IPR003010">
    <property type="entry name" value="C-N_Hydrolase"/>
</dbReference>
<dbReference type="InterPro" id="IPR041856">
    <property type="entry name" value="NAD+_synth_C"/>
</dbReference>
<feature type="binding site" evidence="7">
    <location>
        <position position="205"/>
    </location>
    <ligand>
        <name>L-glutamine</name>
        <dbReference type="ChEBI" id="CHEBI:58359"/>
    </ligand>
</feature>
<dbReference type="RefSeq" id="WP_145080156.1">
    <property type="nucleotide sequence ID" value="NZ_DAMBUX010000001.1"/>
</dbReference>
<dbReference type="PROSITE" id="PS50263">
    <property type="entry name" value="CN_HYDROLASE"/>
    <property type="match status" value="1"/>
</dbReference>
<comment type="caution">
    <text evidence="11">The sequence shown here is derived from an EMBL/GenBank/DDBJ whole genome shotgun (WGS) entry which is preliminary data.</text>
</comment>
<dbReference type="Pfam" id="PF02540">
    <property type="entry name" value="NAD_synthase"/>
    <property type="match status" value="1"/>
</dbReference>
<keyword evidence="3 7" id="KW-0436">Ligase</keyword>
<reference evidence="11 12" key="1">
    <citation type="submission" date="2019-07" db="EMBL/GenBank/DDBJ databases">
        <title>Genomic Encyclopedia of Type Strains, Phase I: the one thousand microbial genomes (KMG-I) project.</title>
        <authorList>
            <person name="Kyrpides N."/>
        </authorList>
    </citation>
    <scope>NUCLEOTIDE SEQUENCE [LARGE SCALE GENOMIC DNA]</scope>
    <source>
        <strain evidence="11 12">DSM 13558</strain>
    </source>
</reference>
<dbReference type="SUPFAM" id="SSF56317">
    <property type="entry name" value="Carbon-nitrogen hydrolase"/>
    <property type="match status" value="1"/>
</dbReference>
<evidence type="ECO:0000256" key="1">
    <source>
        <dbReference type="ARBA" id="ARBA00005188"/>
    </source>
</evidence>
<dbReference type="GO" id="GO:0004359">
    <property type="term" value="F:glutaminase activity"/>
    <property type="evidence" value="ECO:0007669"/>
    <property type="project" value="InterPro"/>
</dbReference>
<dbReference type="InterPro" id="IPR022310">
    <property type="entry name" value="NAD/GMP_synthase"/>
</dbReference>
<evidence type="ECO:0000259" key="10">
    <source>
        <dbReference type="PROSITE" id="PS50263"/>
    </source>
</evidence>
<dbReference type="NCBIfam" id="TIGR00552">
    <property type="entry name" value="nadE"/>
    <property type="match status" value="1"/>
</dbReference>
<keyword evidence="12" id="KW-1185">Reference proteome</keyword>
<dbReference type="Pfam" id="PF00795">
    <property type="entry name" value="CN_hydrolase"/>
    <property type="match status" value="1"/>
</dbReference>
<comment type="similarity">
    <text evidence="2 7 8">In the C-terminal section; belongs to the NAD synthetase family.</text>
</comment>
<evidence type="ECO:0000256" key="8">
    <source>
        <dbReference type="PIRNR" id="PIRNR006630"/>
    </source>
</evidence>
<evidence type="ECO:0000256" key="9">
    <source>
        <dbReference type="RuleBase" id="RU003811"/>
    </source>
</evidence>
<dbReference type="HAMAP" id="MF_02090">
    <property type="entry name" value="NadE_glutamine_dep"/>
    <property type="match status" value="1"/>
</dbReference>
<feature type="binding site" evidence="7">
    <location>
        <position position="441"/>
    </location>
    <ligand>
        <name>deamido-NAD(+)</name>
        <dbReference type="ChEBI" id="CHEBI:58437"/>
        <note>ligand shared between two neighboring subunits</note>
    </ligand>
</feature>
<evidence type="ECO:0000256" key="7">
    <source>
        <dbReference type="HAMAP-Rule" id="MF_02090"/>
    </source>
</evidence>
<accession>A0A562JI30</accession>
<dbReference type="UniPathway" id="UPA00253">
    <property type="reaction ID" value="UER00334"/>
</dbReference>
<evidence type="ECO:0000256" key="4">
    <source>
        <dbReference type="ARBA" id="ARBA00022741"/>
    </source>
</evidence>
<dbReference type="SUPFAM" id="SSF52402">
    <property type="entry name" value="Adenine nucleotide alpha hydrolases-like"/>
    <property type="match status" value="1"/>
</dbReference>
<dbReference type="GO" id="GO:0005524">
    <property type="term" value="F:ATP binding"/>
    <property type="evidence" value="ECO:0007669"/>
    <property type="project" value="UniProtKB-UniRule"/>
</dbReference>
<keyword evidence="6 7" id="KW-0520">NAD</keyword>
<comment type="pathway">
    <text evidence="1 7 8">Cofactor biosynthesis; NAD(+) biosynthesis; NAD(+) from deamido-NAD(+) (L-Gln route): step 1/1.</text>
</comment>
<dbReference type="InterPro" id="IPR014729">
    <property type="entry name" value="Rossmann-like_a/b/a_fold"/>
</dbReference>
<dbReference type="Gene3D" id="3.60.110.10">
    <property type="entry name" value="Carbon-nitrogen hydrolase"/>
    <property type="match status" value="1"/>
</dbReference>
<dbReference type="Proteomes" id="UP000315343">
    <property type="component" value="Unassembled WGS sequence"/>
</dbReference>
<evidence type="ECO:0000256" key="2">
    <source>
        <dbReference type="ARBA" id="ARBA00007145"/>
    </source>
</evidence>
<dbReference type="Gene3D" id="3.40.50.620">
    <property type="entry name" value="HUPs"/>
    <property type="match status" value="1"/>
</dbReference>
<dbReference type="InterPro" id="IPR003694">
    <property type="entry name" value="NAD_synthase"/>
</dbReference>
<gene>
    <name evidence="7" type="primary">nadE</name>
    <name evidence="11" type="ORF">LY60_00754</name>
</gene>
<dbReference type="EC" id="6.3.5.1" evidence="7 8"/>
<dbReference type="InterPro" id="IPR036526">
    <property type="entry name" value="C-N_Hydrolase_sf"/>
</dbReference>
<dbReference type="GO" id="GO:0003952">
    <property type="term" value="F:NAD+ synthase (glutamine-hydrolyzing) activity"/>
    <property type="evidence" value="ECO:0007669"/>
    <property type="project" value="UniProtKB-UniRule"/>
</dbReference>
<comment type="catalytic activity">
    <reaction evidence="7 8">
        <text>deamido-NAD(+) + L-glutamine + ATP + H2O = L-glutamate + AMP + diphosphate + NAD(+) + H(+)</text>
        <dbReference type="Rhea" id="RHEA:24384"/>
        <dbReference type="ChEBI" id="CHEBI:15377"/>
        <dbReference type="ChEBI" id="CHEBI:15378"/>
        <dbReference type="ChEBI" id="CHEBI:29985"/>
        <dbReference type="ChEBI" id="CHEBI:30616"/>
        <dbReference type="ChEBI" id="CHEBI:33019"/>
        <dbReference type="ChEBI" id="CHEBI:57540"/>
        <dbReference type="ChEBI" id="CHEBI:58359"/>
        <dbReference type="ChEBI" id="CHEBI:58437"/>
        <dbReference type="ChEBI" id="CHEBI:456215"/>
        <dbReference type="EC" id="6.3.5.1"/>
    </reaction>
</comment>
<organism evidence="11 12">
    <name type="scientific">Sedimentibacter saalensis</name>
    <dbReference type="NCBI Taxonomy" id="130788"/>
    <lineage>
        <taxon>Bacteria</taxon>
        <taxon>Bacillati</taxon>
        <taxon>Bacillota</taxon>
        <taxon>Tissierellia</taxon>
        <taxon>Sedimentibacter</taxon>
    </lineage>
</organism>
<dbReference type="EMBL" id="VLKH01000002">
    <property type="protein sequence ID" value="TWH82454.1"/>
    <property type="molecule type" value="Genomic_DNA"/>
</dbReference>
<evidence type="ECO:0000313" key="12">
    <source>
        <dbReference type="Proteomes" id="UP000315343"/>
    </source>
</evidence>
<sequence length="643" mass="72361">MKSFEYIRVAAAVPAVKVADPDYNAKEIAEMARRAAVIDKAKVILFPELSVTGYTCADLFNQKTLISGAEEALVTLLEQTKDLDAVIAVGMPVKADNQLFNCAVVFTNGKILGAVPKTYIPNYNEFYEKRWFASSISRISSRVMLCGQSVPFNENILFKDNLSNLCIGIDVCEDLWVNIPPSSFHTLQGANLILNMSASNETIAKNDYRTDIVKVQSAKCITAYAYCSAGQSESTTDVVFSGHAIIAENGAILKENRFSDEDSIVICDIDLEKLMNDRVKFNTYMGKNNKLDYENIYFDLGYSENEKIERYIDSRPFVPSNREERDKRCKEILNIQSTGLYQRMKKIGSQKSVVGISGGLDSTLALIVTVEAFKKLHLPLKNIIAVTMPGFGTTSRTYNNAVTLMKELGVTLKEISIKDACIQHFKDIEHSMDVHDITYENSQARERTQILMDIANKEDGIVVGTGDLSELALGWCTYNGDHMSMYGVNSSIPKTLVRYLVKWYADEETEGDIKTALLDVCDTPVSPELLPPDKEGNIQQFTEKAVGSYDLNDFFLYNMMRNGYEPEKIYFLARKAFKGEFSDEVILETLKKFYKRFFTQQFKRSCMPDGVKVGSVSLSPRGDWRMPSDASYNLWLKKLDNLK</sequence>
<dbReference type="PANTHER" id="PTHR23090:SF9">
    <property type="entry name" value="GLUTAMINE-DEPENDENT NAD(+) SYNTHETASE"/>
    <property type="match status" value="1"/>
</dbReference>
<feature type="binding site" evidence="7">
    <location>
        <position position="465"/>
    </location>
    <ligand>
        <name>ATP</name>
        <dbReference type="ChEBI" id="CHEBI:30616"/>
    </ligand>
</feature>
<keyword evidence="4 7" id="KW-0547">Nucleotide-binding</keyword>
<protein>
    <recommendedName>
        <fullName evidence="7 8">Glutamine-dependent NAD(+) synthetase</fullName>
        <ecNumber evidence="7 8">6.3.5.1</ecNumber>
    </recommendedName>
    <alternativeName>
        <fullName evidence="7 8">NAD(+) synthase [glutamine-hydrolyzing]</fullName>
    </alternativeName>
</protein>
<feature type="binding site" evidence="7">
    <location>
        <begin position="475"/>
        <end position="478"/>
    </location>
    <ligand>
        <name>deamido-NAD(+)</name>
        <dbReference type="ChEBI" id="CHEBI:58437"/>
        <note>ligand shared between two neighboring subunits</note>
    </ligand>
</feature>
<dbReference type="NCBIfam" id="NF002730">
    <property type="entry name" value="PRK02628.1"/>
    <property type="match status" value="1"/>
</dbReference>